<keyword evidence="2 6" id="KW-0378">Hydrolase</keyword>
<keyword evidence="1 6" id="KW-0547">Nucleotide-binding</keyword>
<evidence type="ECO:0000259" key="9">
    <source>
        <dbReference type="PROSITE" id="PS51194"/>
    </source>
</evidence>
<gene>
    <name evidence="10" type="ORF">B0T17DRAFT_651599</name>
</gene>
<dbReference type="PROSITE" id="PS51192">
    <property type="entry name" value="HELICASE_ATP_BIND_1"/>
    <property type="match status" value="1"/>
</dbReference>
<dbReference type="PANTHER" id="PTHR24031">
    <property type="entry name" value="RNA HELICASE"/>
    <property type="match status" value="1"/>
</dbReference>
<comment type="function">
    <text evidence="6">RNA helicase.</text>
</comment>
<dbReference type="Pfam" id="PF00271">
    <property type="entry name" value="Helicase_C"/>
    <property type="match status" value="1"/>
</dbReference>
<dbReference type="PROSITE" id="PS00039">
    <property type="entry name" value="DEAD_ATP_HELICASE"/>
    <property type="match status" value="1"/>
</dbReference>
<dbReference type="Proteomes" id="UP001174934">
    <property type="component" value="Unassembled WGS sequence"/>
</dbReference>
<feature type="domain" description="Helicase C-terminal" evidence="9">
    <location>
        <begin position="327"/>
        <end position="490"/>
    </location>
</feature>
<protein>
    <recommendedName>
        <fullName evidence="6">ATP-dependent RNA helicase</fullName>
        <ecNumber evidence="6">3.6.4.13</ecNumber>
    </recommendedName>
</protein>
<dbReference type="InterPro" id="IPR027417">
    <property type="entry name" value="P-loop_NTPase"/>
</dbReference>
<accession>A0AA39XMS7</accession>
<dbReference type="EMBL" id="JAULSR010000001">
    <property type="protein sequence ID" value="KAK0636918.1"/>
    <property type="molecule type" value="Genomic_DNA"/>
</dbReference>
<evidence type="ECO:0000256" key="3">
    <source>
        <dbReference type="ARBA" id="ARBA00022806"/>
    </source>
</evidence>
<dbReference type="SMART" id="SM00490">
    <property type="entry name" value="HELICc"/>
    <property type="match status" value="1"/>
</dbReference>
<dbReference type="EC" id="3.6.4.13" evidence="6"/>
<feature type="domain" description="Helicase ATP-binding" evidence="8">
    <location>
        <begin position="109"/>
        <end position="299"/>
    </location>
</feature>
<keyword evidence="3 6" id="KW-0347">Helicase</keyword>
<dbReference type="SMART" id="SM00487">
    <property type="entry name" value="DEXDc"/>
    <property type="match status" value="1"/>
</dbReference>
<evidence type="ECO:0000256" key="1">
    <source>
        <dbReference type="ARBA" id="ARBA00022741"/>
    </source>
</evidence>
<dbReference type="CDD" id="cd18787">
    <property type="entry name" value="SF2_C_DEAD"/>
    <property type="match status" value="1"/>
</dbReference>
<dbReference type="GO" id="GO:0003724">
    <property type="term" value="F:RNA helicase activity"/>
    <property type="evidence" value="ECO:0007669"/>
    <property type="project" value="UniProtKB-EC"/>
</dbReference>
<feature type="compositionally biased region" description="Basic and acidic residues" evidence="7">
    <location>
        <begin position="572"/>
        <end position="582"/>
    </location>
</feature>
<dbReference type="GO" id="GO:0016787">
    <property type="term" value="F:hydrolase activity"/>
    <property type="evidence" value="ECO:0007669"/>
    <property type="project" value="UniProtKB-KW"/>
</dbReference>
<dbReference type="InterPro" id="IPR011545">
    <property type="entry name" value="DEAD/DEAH_box_helicase_dom"/>
</dbReference>
<proteinExistence type="inferred from homology"/>
<dbReference type="Gene3D" id="3.40.50.300">
    <property type="entry name" value="P-loop containing nucleotide triphosphate hydrolases"/>
    <property type="match status" value="2"/>
</dbReference>
<dbReference type="Pfam" id="PF00270">
    <property type="entry name" value="DEAD"/>
    <property type="match status" value="1"/>
</dbReference>
<reference evidence="10" key="1">
    <citation type="submission" date="2023-06" db="EMBL/GenBank/DDBJ databases">
        <title>Genome-scale phylogeny and comparative genomics of the fungal order Sordariales.</title>
        <authorList>
            <consortium name="Lawrence Berkeley National Laboratory"/>
            <person name="Hensen N."/>
            <person name="Bonometti L."/>
            <person name="Westerberg I."/>
            <person name="Brannstrom I.O."/>
            <person name="Guillou S."/>
            <person name="Cros-Aarteil S."/>
            <person name="Calhoun S."/>
            <person name="Haridas S."/>
            <person name="Kuo A."/>
            <person name="Mondo S."/>
            <person name="Pangilinan J."/>
            <person name="Riley R."/>
            <person name="LaButti K."/>
            <person name="Andreopoulos B."/>
            <person name="Lipzen A."/>
            <person name="Chen C."/>
            <person name="Yanf M."/>
            <person name="Daum C."/>
            <person name="Ng V."/>
            <person name="Clum A."/>
            <person name="Steindorff A."/>
            <person name="Ohm R."/>
            <person name="Martin F."/>
            <person name="Silar P."/>
            <person name="Natvig D."/>
            <person name="Lalanne C."/>
            <person name="Gautier V."/>
            <person name="Ament-velasquez S.L."/>
            <person name="Kruys A."/>
            <person name="Hutchinson M.I."/>
            <person name="Powell A.J."/>
            <person name="Barry K."/>
            <person name="Miller A.N."/>
            <person name="Grigoriev I.V."/>
            <person name="Debuchy R."/>
            <person name="Gladieux P."/>
            <person name="Thoren M.H."/>
            <person name="Johannesson H."/>
        </authorList>
    </citation>
    <scope>NUCLEOTIDE SEQUENCE</scope>
    <source>
        <strain evidence="10">SMH3391-2</strain>
    </source>
</reference>
<dbReference type="GO" id="GO:0003723">
    <property type="term" value="F:RNA binding"/>
    <property type="evidence" value="ECO:0007669"/>
    <property type="project" value="UniProtKB-UniRule"/>
</dbReference>
<comment type="similarity">
    <text evidence="6">Belongs to the DEAD box helicase family.</text>
</comment>
<evidence type="ECO:0000313" key="11">
    <source>
        <dbReference type="Proteomes" id="UP001174934"/>
    </source>
</evidence>
<evidence type="ECO:0000256" key="2">
    <source>
        <dbReference type="ARBA" id="ARBA00022801"/>
    </source>
</evidence>
<sequence length="1002" mass="109104">MMKTSILRQASLCRVALGGARRIQLASRSFPAVTALAQSSQVGVAQLRPLNAIRFYSAEAAIQEQVEPSSGLVTKFADLATLGVHERLVNAITEGMGYADMTKVQSATINPALLGKDLVAQAKTGTGKTLAFLVPVVQRILAHEPDLAHRSRTRPKADDIRTIIISPTRELAEQIGEEARKLVRGTGLVVQVAVGGTQKRMMLQKTRHEGCHILIATPGRLNDLLSDHTSGIGAPNLAALVLDEADRMLEQGFEDELEEILRSLPSRQDVPRQTLLYSATIPKNVVGLARKYINGQNFEFVQTVASDETPTHDKIPQYIVPCKGFENVYPTLLELVQREIANSKANSDVLPFKPIVFLPTTASVKLAASMFRRLAYHDKSIPAIIDIHSKLEQSRRTRAADDFKRAKSAILFSSDVTARGMDFPNVSHVIQVHTPPDREQYIHRLGRTGRAGKEGQGWLLVGDLELATARERLPGLPIKRSTDLSCASLDATSPDAALPDQFEQIKSSVSRLPSDVLQEAYQGYLGYSMRGIHKQDLVDAVNDLAKFGWGLDQPPSVGPNFARNFGRSSGLRVEEQPHRPRESSFGGRGFGDRDGGRGGGSWGGRERGGDAFDQIASQDRRGDSRSRGFGGGGGGSRGFGGGSRSSGGSSRGSRGGSGAMKSWTTCKPMKTILTLTINPTPTPTPTTTAHPPPSLLRPLHHQHPRIRLPALPPAQRPPKIPWPAPARLPALQPPLFDRSADLITIKTSAPYLSASAAALAALIRAQCSIPPKPQLHIVGRRASGSRVDFAIKLNLMSLILPEEQKQQRMDYMRCVAPGEPALRGGSKPSTEPSVGGDGGGGLDEWARRYVDDTTGGSKSFALERVVVNMDVDWLEGQVRSLVASTGYKGVVAVSFPVTHARVVVQSPDRVNKFFTSVTTMFTGKRRYEVVKAVWPFATARNGEAGRRCAVMSEEAWWREWKESVRYAIVTKRQGWVTIEDKLEVIMEGVGRDTPVVDWGPEY</sequence>
<keyword evidence="5 6" id="KW-0694">RNA-binding</keyword>
<dbReference type="InterPro" id="IPR000629">
    <property type="entry name" value="RNA-helicase_DEAD-box_CS"/>
</dbReference>
<evidence type="ECO:0000256" key="4">
    <source>
        <dbReference type="ARBA" id="ARBA00022840"/>
    </source>
</evidence>
<evidence type="ECO:0000256" key="7">
    <source>
        <dbReference type="SAM" id="MobiDB-lite"/>
    </source>
</evidence>
<dbReference type="InterPro" id="IPR014001">
    <property type="entry name" value="Helicase_ATP-bd"/>
</dbReference>
<feature type="compositionally biased region" description="Gly residues" evidence="7">
    <location>
        <begin position="628"/>
        <end position="658"/>
    </location>
</feature>
<dbReference type="InterPro" id="IPR001650">
    <property type="entry name" value="Helicase_C-like"/>
</dbReference>
<feature type="region of interest" description="Disordered" evidence="7">
    <location>
        <begin position="819"/>
        <end position="840"/>
    </location>
</feature>
<evidence type="ECO:0000256" key="6">
    <source>
        <dbReference type="RuleBase" id="RU365068"/>
    </source>
</evidence>
<dbReference type="SUPFAM" id="SSF52540">
    <property type="entry name" value="P-loop containing nucleoside triphosphate hydrolases"/>
    <property type="match status" value="2"/>
</dbReference>
<evidence type="ECO:0000256" key="5">
    <source>
        <dbReference type="ARBA" id="ARBA00022884"/>
    </source>
</evidence>
<keyword evidence="11" id="KW-1185">Reference proteome</keyword>
<comment type="catalytic activity">
    <reaction evidence="6">
        <text>ATP + H2O = ADP + phosphate + H(+)</text>
        <dbReference type="Rhea" id="RHEA:13065"/>
        <dbReference type="ChEBI" id="CHEBI:15377"/>
        <dbReference type="ChEBI" id="CHEBI:15378"/>
        <dbReference type="ChEBI" id="CHEBI:30616"/>
        <dbReference type="ChEBI" id="CHEBI:43474"/>
        <dbReference type="ChEBI" id="CHEBI:456216"/>
        <dbReference type="EC" id="3.6.4.13"/>
    </reaction>
</comment>
<evidence type="ECO:0000313" key="10">
    <source>
        <dbReference type="EMBL" id="KAK0636918.1"/>
    </source>
</evidence>
<dbReference type="GO" id="GO:0005524">
    <property type="term" value="F:ATP binding"/>
    <property type="evidence" value="ECO:0007669"/>
    <property type="project" value="UniProtKB-UniRule"/>
</dbReference>
<keyword evidence="4 6" id="KW-0067">ATP-binding</keyword>
<dbReference type="AlphaFoldDB" id="A0AA39XMS7"/>
<comment type="caution">
    <text evidence="10">The sequence shown here is derived from an EMBL/GenBank/DDBJ whole genome shotgun (WGS) entry which is preliminary data.</text>
</comment>
<dbReference type="PROSITE" id="PS51194">
    <property type="entry name" value="HELICASE_CTER"/>
    <property type="match status" value="1"/>
</dbReference>
<comment type="domain">
    <text evidence="6">The Q motif is unique to and characteristic of the DEAD box family of RNA helicases and controls ATP binding and hydrolysis.</text>
</comment>
<organism evidence="10 11">
    <name type="scientific">Bombardia bombarda</name>
    <dbReference type="NCBI Taxonomy" id="252184"/>
    <lineage>
        <taxon>Eukaryota</taxon>
        <taxon>Fungi</taxon>
        <taxon>Dikarya</taxon>
        <taxon>Ascomycota</taxon>
        <taxon>Pezizomycotina</taxon>
        <taxon>Sordariomycetes</taxon>
        <taxon>Sordariomycetidae</taxon>
        <taxon>Sordariales</taxon>
        <taxon>Lasiosphaeriaceae</taxon>
        <taxon>Bombardia</taxon>
    </lineage>
</organism>
<evidence type="ECO:0000259" key="8">
    <source>
        <dbReference type="PROSITE" id="PS51192"/>
    </source>
</evidence>
<feature type="region of interest" description="Disordered" evidence="7">
    <location>
        <begin position="556"/>
        <end position="664"/>
    </location>
</feature>
<name>A0AA39XMS7_9PEZI</name>